<keyword evidence="3" id="KW-1185">Reference proteome</keyword>
<comment type="caution">
    <text evidence="2">The sequence shown here is derived from an EMBL/GenBank/DDBJ whole genome shotgun (WGS) entry which is preliminary data.</text>
</comment>
<proteinExistence type="predicted"/>
<organism evidence="2 3">
    <name type="scientific">Trichinella patagoniensis</name>
    <dbReference type="NCBI Taxonomy" id="990121"/>
    <lineage>
        <taxon>Eukaryota</taxon>
        <taxon>Metazoa</taxon>
        <taxon>Ecdysozoa</taxon>
        <taxon>Nematoda</taxon>
        <taxon>Enoplea</taxon>
        <taxon>Dorylaimia</taxon>
        <taxon>Trichinellida</taxon>
        <taxon>Trichinellidae</taxon>
        <taxon>Trichinella</taxon>
    </lineage>
</organism>
<protein>
    <submittedName>
        <fullName evidence="2">Uncharacterized protein</fullName>
    </submittedName>
</protein>
<accession>A0A0V0YQV2</accession>
<reference evidence="2 3" key="1">
    <citation type="submission" date="2015-01" db="EMBL/GenBank/DDBJ databases">
        <title>Evolution of Trichinella species and genotypes.</title>
        <authorList>
            <person name="Korhonen P.K."/>
            <person name="Edoardo P."/>
            <person name="Giuseppe L.R."/>
            <person name="Gasser R.B."/>
        </authorList>
    </citation>
    <scope>NUCLEOTIDE SEQUENCE [LARGE SCALE GENOMIC DNA]</scope>
    <source>
        <strain evidence="2">ISS2496</strain>
    </source>
</reference>
<dbReference type="Proteomes" id="UP000054783">
    <property type="component" value="Unassembled WGS sequence"/>
</dbReference>
<dbReference type="EMBL" id="JYDQ01003752">
    <property type="protein sequence ID" value="KRY02512.1"/>
    <property type="molecule type" value="Genomic_DNA"/>
</dbReference>
<gene>
    <name evidence="2" type="ORF">T12_11290</name>
</gene>
<feature type="compositionally biased region" description="Basic and acidic residues" evidence="1">
    <location>
        <begin position="13"/>
        <end position="24"/>
    </location>
</feature>
<feature type="compositionally biased region" description="Basic and acidic residues" evidence="1">
    <location>
        <begin position="39"/>
        <end position="58"/>
    </location>
</feature>
<dbReference type="AlphaFoldDB" id="A0A0V0YQV2"/>
<feature type="region of interest" description="Disordered" evidence="1">
    <location>
        <begin position="1"/>
        <end position="113"/>
    </location>
</feature>
<feature type="non-terminal residue" evidence="2">
    <location>
        <position position="113"/>
    </location>
</feature>
<feature type="non-terminal residue" evidence="2">
    <location>
        <position position="1"/>
    </location>
</feature>
<name>A0A0V0YQV2_9BILA</name>
<feature type="compositionally biased region" description="Low complexity" evidence="1">
    <location>
        <begin position="85"/>
        <end position="99"/>
    </location>
</feature>
<evidence type="ECO:0000313" key="3">
    <source>
        <dbReference type="Proteomes" id="UP000054783"/>
    </source>
</evidence>
<feature type="compositionally biased region" description="Basic and acidic residues" evidence="1">
    <location>
        <begin position="72"/>
        <end position="84"/>
    </location>
</feature>
<sequence length="113" mass="12205">LVAMAAEVGGWEEVQRADAYEKQDVASNTESEGLGPVSRESKEKMEGKVKYNGEEKQQDASAVVGDDEGDEELHCRHHSSDSDTKSNGSGNNSDNSSKSAPQCNSKEKAMKKK</sequence>
<evidence type="ECO:0000256" key="1">
    <source>
        <dbReference type="SAM" id="MobiDB-lite"/>
    </source>
</evidence>
<evidence type="ECO:0000313" key="2">
    <source>
        <dbReference type="EMBL" id="KRY02512.1"/>
    </source>
</evidence>